<dbReference type="EMBL" id="FQTY01000003">
    <property type="protein sequence ID" value="SHE53872.1"/>
    <property type="molecule type" value="Genomic_DNA"/>
</dbReference>
<evidence type="ECO:0000256" key="3">
    <source>
        <dbReference type="ARBA" id="ARBA00023004"/>
    </source>
</evidence>
<keyword evidence="1" id="KW-0949">S-adenosyl-L-methionine</keyword>
<dbReference type="InterPro" id="IPR007197">
    <property type="entry name" value="rSAM"/>
</dbReference>
<feature type="domain" description="Radical SAM core" evidence="6">
    <location>
        <begin position="81"/>
        <end position="298"/>
    </location>
</feature>
<evidence type="ECO:0000259" key="6">
    <source>
        <dbReference type="PROSITE" id="PS51918"/>
    </source>
</evidence>
<name>A0A1M4UAR1_9FIRM</name>
<sequence length="406" mass="46619">MLGFSNKIIILKDKIKIKNSCDFYDINDEMYDYLKRLYESGFKEFNCEKDVDQFLIDENIVITVNSNNKYNPFVKKQKHIQTELNRVFIQVTEQCNLRCKHCYVESCPSKTTKLTKKDIIQFVEKAIEVGITQVDFTGGEIFMEDYIFELLEYLSQKPVTVTLFSNLTILNEKQILKLKKYSCLRDIITSIDYNTPEKHNAFRGGKNAYQKTQNNIKLLLDSGIKVKVNTMVMDDNHQDVVEIFKGFTAKGIICNLDNIIPEGRMRTKKEINENVKKNALVISTIMNCFQEKKEICIKNIETFNKEISGEFCGVGKSMIYITASGDVTLCPSLTEGFKLGTIYDKDLSNIVDNLKKFNKLSCEKSDCEFIERCTGGCRARAMRYLGGITNPDPVACIKFGVDKYEN</sequence>
<dbReference type="PROSITE" id="PS51379">
    <property type="entry name" value="4FE4S_FER_2"/>
    <property type="match status" value="1"/>
</dbReference>
<dbReference type="PROSITE" id="PS51918">
    <property type="entry name" value="RADICAL_SAM"/>
    <property type="match status" value="1"/>
</dbReference>
<accession>A0A1M4UAR1</accession>
<dbReference type="GO" id="GO:0046872">
    <property type="term" value="F:metal ion binding"/>
    <property type="evidence" value="ECO:0007669"/>
    <property type="project" value="UniProtKB-KW"/>
</dbReference>
<dbReference type="STRING" id="1123404.SAMN02745784_00985"/>
<dbReference type="InterPro" id="IPR013785">
    <property type="entry name" value="Aldolase_TIM"/>
</dbReference>
<dbReference type="Proteomes" id="UP000184114">
    <property type="component" value="Unassembled WGS sequence"/>
</dbReference>
<dbReference type="SFLD" id="SFLDG01067">
    <property type="entry name" value="SPASM/twitch_domain_containing"/>
    <property type="match status" value="1"/>
</dbReference>
<feature type="domain" description="4Fe-4S ferredoxin-type" evidence="5">
    <location>
        <begin position="85"/>
        <end position="117"/>
    </location>
</feature>
<dbReference type="Pfam" id="PF04055">
    <property type="entry name" value="Radical_SAM"/>
    <property type="match status" value="1"/>
</dbReference>
<keyword evidence="8" id="KW-1185">Reference proteome</keyword>
<dbReference type="Pfam" id="PF13186">
    <property type="entry name" value="SPASM"/>
    <property type="match status" value="1"/>
</dbReference>
<dbReference type="SFLD" id="SFLDS00029">
    <property type="entry name" value="Radical_SAM"/>
    <property type="match status" value="1"/>
</dbReference>
<proteinExistence type="predicted"/>
<dbReference type="InterPro" id="IPR058240">
    <property type="entry name" value="rSAM_sf"/>
</dbReference>
<dbReference type="Gene3D" id="3.20.20.70">
    <property type="entry name" value="Aldolase class I"/>
    <property type="match status" value="1"/>
</dbReference>
<dbReference type="InterPro" id="IPR017896">
    <property type="entry name" value="4Fe4S_Fe-S-bd"/>
</dbReference>
<dbReference type="GO" id="GO:0051536">
    <property type="term" value="F:iron-sulfur cluster binding"/>
    <property type="evidence" value="ECO:0007669"/>
    <property type="project" value="UniProtKB-KW"/>
</dbReference>
<dbReference type="InterPro" id="IPR023885">
    <property type="entry name" value="4Fe4S-binding_SPASM_dom"/>
</dbReference>
<dbReference type="NCBIfam" id="TIGR04085">
    <property type="entry name" value="rSAM_more_4Fe4S"/>
    <property type="match status" value="1"/>
</dbReference>
<organism evidence="7 8">
    <name type="scientific">Tissierella praeacuta DSM 18095</name>
    <dbReference type="NCBI Taxonomy" id="1123404"/>
    <lineage>
        <taxon>Bacteria</taxon>
        <taxon>Bacillati</taxon>
        <taxon>Bacillota</taxon>
        <taxon>Tissierellia</taxon>
        <taxon>Tissierellales</taxon>
        <taxon>Tissierellaceae</taxon>
        <taxon>Tissierella</taxon>
    </lineage>
</organism>
<dbReference type="PANTHER" id="PTHR11228:SF7">
    <property type="entry name" value="PQQA PEPTIDE CYCLASE"/>
    <property type="match status" value="1"/>
</dbReference>
<evidence type="ECO:0000256" key="2">
    <source>
        <dbReference type="ARBA" id="ARBA00022723"/>
    </source>
</evidence>
<dbReference type="AlphaFoldDB" id="A0A1M4UAR1"/>
<keyword evidence="4" id="KW-0411">Iron-sulfur</keyword>
<evidence type="ECO:0000313" key="8">
    <source>
        <dbReference type="Proteomes" id="UP000184114"/>
    </source>
</evidence>
<gene>
    <name evidence="7" type="ORF">SAMN02745784_00985</name>
</gene>
<evidence type="ECO:0000313" key="7">
    <source>
        <dbReference type="EMBL" id="SHE53872.1"/>
    </source>
</evidence>
<protein>
    <submittedName>
        <fullName evidence="7">Radical SAM additional 4Fe4S-binding SPASM domain-containing protein</fullName>
    </submittedName>
</protein>
<evidence type="ECO:0000256" key="4">
    <source>
        <dbReference type="ARBA" id="ARBA00023014"/>
    </source>
</evidence>
<dbReference type="InterPro" id="IPR050377">
    <property type="entry name" value="Radical_SAM_PqqE_MftC-like"/>
</dbReference>
<evidence type="ECO:0000256" key="1">
    <source>
        <dbReference type="ARBA" id="ARBA00022691"/>
    </source>
</evidence>
<dbReference type="GO" id="GO:0003824">
    <property type="term" value="F:catalytic activity"/>
    <property type="evidence" value="ECO:0007669"/>
    <property type="project" value="InterPro"/>
</dbReference>
<keyword evidence="3" id="KW-0408">Iron</keyword>
<dbReference type="InterPro" id="IPR006638">
    <property type="entry name" value="Elp3/MiaA/NifB-like_rSAM"/>
</dbReference>
<dbReference type="PANTHER" id="PTHR11228">
    <property type="entry name" value="RADICAL SAM DOMAIN PROTEIN"/>
    <property type="match status" value="1"/>
</dbReference>
<dbReference type="SMART" id="SM00729">
    <property type="entry name" value="Elp3"/>
    <property type="match status" value="1"/>
</dbReference>
<dbReference type="RefSeq" id="WP_072973795.1">
    <property type="nucleotide sequence ID" value="NZ_FQTY01000003.1"/>
</dbReference>
<dbReference type="CDD" id="cd01335">
    <property type="entry name" value="Radical_SAM"/>
    <property type="match status" value="1"/>
</dbReference>
<dbReference type="SFLD" id="SFLDG01386">
    <property type="entry name" value="main_SPASM_domain-containing"/>
    <property type="match status" value="1"/>
</dbReference>
<dbReference type="GeneID" id="90996187"/>
<keyword evidence="2" id="KW-0479">Metal-binding</keyword>
<evidence type="ECO:0000259" key="5">
    <source>
        <dbReference type="PROSITE" id="PS51379"/>
    </source>
</evidence>
<dbReference type="SUPFAM" id="SSF102114">
    <property type="entry name" value="Radical SAM enzymes"/>
    <property type="match status" value="1"/>
</dbReference>
<reference evidence="8" key="1">
    <citation type="submission" date="2016-11" db="EMBL/GenBank/DDBJ databases">
        <authorList>
            <person name="Varghese N."/>
            <person name="Submissions S."/>
        </authorList>
    </citation>
    <scope>NUCLEOTIDE SEQUENCE [LARGE SCALE GENOMIC DNA]</scope>
    <source>
        <strain evidence="8">DSM 18095</strain>
    </source>
</reference>